<organism evidence="3 4">
    <name type="scientific">Candidatus Desantisbacteria bacterium CG2_30_40_21</name>
    <dbReference type="NCBI Taxonomy" id="1817895"/>
    <lineage>
        <taxon>Bacteria</taxon>
        <taxon>Candidatus Desantisiibacteriota</taxon>
    </lineage>
</organism>
<dbReference type="Proteomes" id="UP000183085">
    <property type="component" value="Unassembled WGS sequence"/>
</dbReference>
<dbReference type="Pfam" id="PF03687">
    <property type="entry name" value="UPF0164"/>
    <property type="match status" value="1"/>
</dbReference>
<feature type="signal peptide" evidence="2">
    <location>
        <begin position="1"/>
        <end position="18"/>
    </location>
</feature>
<dbReference type="Gene3D" id="2.40.160.60">
    <property type="entry name" value="Outer membrane protein transport protein (OMPP1/FadL/TodX)"/>
    <property type="match status" value="1"/>
</dbReference>
<comment type="similarity">
    <text evidence="1">Belongs to the UPF0164 family.</text>
</comment>
<accession>A0A1J5DP85</accession>
<proteinExistence type="inferred from homology"/>
<evidence type="ECO:0000256" key="2">
    <source>
        <dbReference type="SAM" id="SignalP"/>
    </source>
</evidence>
<dbReference type="InterPro" id="IPR005362">
    <property type="entry name" value="UPF0164"/>
</dbReference>
<reference evidence="3 4" key="1">
    <citation type="journal article" date="2016" name="Environ. Microbiol.">
        <title>Genomic resolution of a cold subsurface aquifer community provides metabolic insights for novel microbes adapted to high CO concentrations.</title>
        <authorList>
            <person name="Probst A.J."/>
            <person name="Castelle C.J."/>
            <person name="Singh A."/>
            <person name="Brown C.T."/>
            <person name="Anantharaman K."/>
            <person name="Sharon I."/>
            <person name="Hug L.A."/>
            <person name="Burstein D."/>
            <person name="Emerson J.B."/>
            <person name="Thomas B.C."/>
            <person name="Banfield J.F."/>
        </authorList>
    </citation>
    <scope>NUCLEOTIDE SEQUENCE [LARGE SCALE GENOMIC DNA]</scope>
    <source>
        <strain evidence="3">CG2_30_40_21</strain>
    </source>
</reference>
<evidence type="ECO:0000313" key="3">
    <source>
        <dbReference type="EMBL" id="OIP37251.1"/>
    </source>
</evidence>
<dbReference type="AlphaFoldDB" id="A0A1J5DP85"/>
<feature type="chain" id="PRO_5012927313" description="PorV/PorQ family protein" evidence="2">
    <location>
        <begin position="19"/>
        <end position="298"/>
    </location>
</feature>
<dbReference type="STRING" id="1817895.AUJ95_08450"/>
<evidence type="ECO:0000256" key="1">
    <source>
        <dbReference type="ARBA" id="ARBA00005846"/>
    </source>
</evidence>
<gene>
    <name evidence="3" type="ORF">AUJ95_08450</name>
</gene>
<dbReference type="NCBIfam" id="NF033709">
    <property type="entry name" value="PorV_fam"/>
    <property type="match status" value="1"/>
</dbReference>
<name>A0A1J5DP85_9BACT</name>
<comment type="caution">
    <text evidence="3">The sequence shown here is derived from an EMBL/GenBank/DDBJ whole genome shotgun (WGS) entry which is preliminary data.</text>
</comment>
<evidence type="ECO:0008006" key="5">
    <source>
        <dbReference type="Google" id="ProtNLM"/>
    </source>
</evidence>
<sequence>MRHTIILLCMIISLDAAAKSSGTTFLKIGVDARSAGLGEAFCGLADDVGAIYYNPAGLGFIEHTEASLTHISWLEDIGLECGGLVYPLKNGHTIGMGITSLHTQDIIERNSSGTATGRFRVYNFSTGLSYGYQVTQKMSVGAGLKYISENNPWNKTSTNAVDVGLMCRSLSYIWLGASIQNIGGRIKDYNPNKGEYKIPLIQRIGMTYKPIDTLLITMDGVSFDEKKPFIAAGIEYISGQIMILRAGYETNPENMVSFSGGMGFKIGEYHLDYAFVPHDDLGLTHRITIGIKGGKERH</sequence>
<evidence type="ECO:0000313" key="4">
    <source>
        <dbReference type="Proteomes" id="UP000183085"/>
    </source>
</evidence>
<keyword evidence="2" id="KW-0732">Signal</keyword>
<dbReference type="SUPFAM" id="SSF56935">
    <property type="entry name" value="Porins"/>
    <property type="match status" value="1"/>
</dbReference>
<protein>
    <recommendedName>
        <fullName evidence="5">PorV/PorQ family protein</fullName>
    </recommendedName>
</protein>
<dbReference type="EMBL" id="MNYI01000217">
    <property type="protein sequence ID" value="OIP37251.1"/>
    <property type="molecule type" value="Genomic_DNA"/>
</dbReference>